<keyword evidence="2" id="KW-0479">Metal-binding</keyword>
<dbReference type="GeneID" id="36559492"/>
<keyword evidence="7" id="KW-1185">Reference proteome</keyword>
<evidence type="ECO:0000256" key="3">
    <source>
        <dbReference type="ARBA" id="ARBA00022801"/>
    </source>
</evidence>
<dbReference type="VEuPathDB" id="FungiDB:P170DRAFT_458371"/>
<dbReference type="AlphaFoldDB" id="A0A2I2G0A7"/>
<keyword evidence="3" id="KW-0378">Hydrolase</keyword>
<proteinExistence type="inferred from homology"/>
<evidence type="ECO:0000256" key="1">
    <source>
        <dbReference type="ARBA" id="ARBA00007749"/>
    </source>
</evidence>
<comment type="caution">
    <text evidence="6">The sequence shown here is derived from an EMBL/GenBank/DDBJ whole genome shotgun (WGS) entry which is preliminary data.</text>
</comment>
<dbReference type="OrthoDB" id="10250730at2759"/>
<evidence type="ECO:0000313" key="6">
    <source>
        <dbReference type="EMBL" id="PLB46303.1"/>
    </source>
</evidence>
<feature type="domain" description="Metallo-beta-lactamase" evidence="5">
    <location>
        <begin position="48"/>
        <end position="264"/>
    </location>
</feature>
<dbReference type="InterPro" id="IPR001279">
    <property type="entry name" value="Metallo-B-lactamas"/>
</dbReference>
<dbReference type="GO" id="GO:0046872">
    <property type="term" value="F:metal ion binding"/>
    <property type="evidence" value="ECO:0007669"/>
    <property type="project" value="UniProtKB-KW"/>
</dbReference>
<protein>
    <submittedName>
        <fullName evidence="6">Metallo-beta-lactamase superfamily protein</fullName>
    </submittedName>
</protein>
<dbReference type="InterPro" id="IPR051013">
    <property type="entry name" value="MBL_superfamily_lactonases"/>
</dbReference>
<sequence length="363" mass="39662">MTPTFSSWRPPSAGSTVDVSIINGGHFTVPLAWVVKGSIPGHEILSTPCYSFLIESKSQGERILFDLGFMKAWKEKQPPSILGQLEYAGAKVTVERDVADQLRAANVPLESINAIVWSHHHFDHTGDPSLFPTSTSLVVGPGFKTNSTTFPGYPENPEAVVLSDAFDGREVVELDFSNVPSRVGGFPAVDYFGDGSFFLLRSFGHTHDHVSALARTSEGKFIFLGGDVAHHPGAYRPTPLLPLPDEIVPSPLDTPRSSSVCPGSVFAAVHPARAAELDCRITPFYELNPAMNASLDDTQIAVDKMKALDGAAEVFVIIAHDESLRDILPFFPKRINDWDEAGYKRVGTWRFLKDFVQGVQGRE</sequence>
<gene>
    <name evidence="6" type="ORF">P170DRAFT_458371</name>
</gene>
<dbReference type="Proteomes" id="UP000234275">
    <property type="component" value="Unassembled WGS sequence"/>
</dbReference>
<dbReference type="SUPFAM" id="SSF56281">
    <property type="entry name" value="Metallo-hydrolase/oxidoreductase"/>
    <property type="match status" value="1"/>
</dbReference>
<dbReference type="InterPro" id="IPR036866">
    <property type="entry name" value="RibonucZ/Hydroxyglut_hydro"/>
</dbReference>
<dbReference type="CDD" id="cd07730">
    <property type="entry name" value="metallo-hydrolase-like_MBL-fold"/>
    <property type="match status" value="1"/>
</dbReference>
<dbReference type="RefSeq" id="XP_024701605.1">
    <property type="nucleotide sequence ID" value="XM_024851793.1"/>
</dbReference>
<evidence type="ECO:0000259" key="5">
    <source>
        <dbReference type="SMART" id="SM00849"/>
    </source>
</evidence>
<dbReference type="EMBL" id="MSFO01000007">
    <property type="protein sequence ID" value="PLB46303.1"/>
    <property type="molecule type" value="Genomic_DNA"/>
</dbReference>
<name>A0A2I2G0A7_9EURO</name>
<dbReference type="GO" id="GO:0016787">
    <property type="term" value="F:hydrolase activity"/>
    <property type="evidence" value="ECO:0007669"/>
    <property type="project" value="UniProtKB-KW"/>
</dbReference>
<dbReference type="SMART" id="SM00849">
    <property type="entry name" value="Lactamase_B"/>
    <property type="match status" value="1"/>
</dbReference>
<keyword evidence="4" id="KW-0862">Zinc</keyword>
<evidence type="ECO:0000313" key="7">
    <source>
        <dbReference type="Proteomes" id="UP000234275"/>
    </source>
</evidence>
<dbReference type="Pfam" id="PF00753">
    <property type="entry name" value="Lactamase_B"/>
    <property type="match status" value="1"/>
</dbReference>
<dbReference type="PANTHER" id="PTHR42978">
    <property type="entry name" value="QUORUM-QUENCHING LACTONASE YTNP-RELATED-RELATED"/>
    <property type="match status" value="1"/>
</dbReference>
<organism evidence="6 7">
    <name type="scientific">Aspergillus steynii IBT 23096</name>
    <dbReference type="NCBI Taxonomy" id="1392250"/>
    <lineage>
        <taxon>Eukaryota</taxon>
        <taxon>Fungi</taxon>
        <taxon>Dikarya</taxon>
        <taxon>Ascomycota</taxon>
        <taxon>Pezizomycotina</taxon>
        <taxon>Eurotiomycetes</taxon>
        <taxon>Eurotiomycetidae</taxon>
        <taxon>Eurotiales</taxon>
        <taxon>Aspergillaceae</taxon>
        <taxon>Aspergillus</taxon>
        <taxon>Aspergillus subgen. Circumdati</taxon>
    </lineage>
</organism>
<dbReference type="PANTHER" id="PTHR42978:SF5">
    <property type="entry name" value="METALLO-BETA-LACTAMASE DOMAIN-CONTAINING PROTEIN"/>
    <property type="match status" value="1"/>
</dbReference>
<comment type="similarity">
    <text evidence="1">Belongs to the metallo-beta-lactamase superfamily.</text>
</comment>
<accession>A0A2I2G0A7</accession>
<dbReference type="Gene3D" id="3.60.15.10">
    <property type="entry name" value="Ribonuclease Z/Hydroxyacylglutathione hydrolase-like"/>
    <property type="match status" value="1"/>
</dbReference>
<evidence type="ECO:0000256" key="2">
    <source>
        <dbReference type="ARBA" id="ARBA00022723"/>
    </source>
</evidence>
<reference evidence="6 7" key="1">
    <citation type="submission" date="2016-12" db="EMBL/GenBank/DDBJ databases">
        <title>The genomes of Aspergillus section Nigri reveals drivers in fungal speciation.</title>
        <authorList>
            <consortium name="DOE Joint Genome Institute"/>
            <person name="Vesth T.C."/>
            <person name="Nybo J."/>
            <person name="Theobald S."/>
            <person name="Brandl J."/>
            <person name="Frisvad J.C."/>
            <person name="Nielsen K.F."/>
            <person name="Lyhne E.K."/>
            <person name="Kogle M.E."/>
            <person name="Kuo A."/>
            <person name="Riley R."/>
            <person name="Clum A."/>
            <person name="Nolan M."/>
            <person name="Lipzen A."/>
            <person name="Salamov A."/>
            <person name="Henrissat B."/>
            <person name="Wiebenga A."/>
            <person name="De Vries R.P."/>
            <person name="Grigoriev I.V."/>
            <person name="Mortensen U.H."/>
            <person name="Andersen M.R."/>
            <person name="Baker S.E."/>
        </authorList>
    </citation>
    <scope>NUCLEOTIDE SEQUENCE [LARGE SCALE GENOMIC DNA]</scope>
    <source>
        <strain evidence="6 7">IBT 23096</strain>
    </source>
</reference>
<dbReference type="STRING" id="1392250.A0A2I2G0A7"/>
<evidence type="ECO:0000256" key="4">
    <source>
        <dbReference type="ARBA" id="ARBA00022833"/>
    </source>
</evidence>